<protein>
    <submittedName>
        <fullName evidence="2">Uncharacterized protein</fullName>
    </submittedName>
</protein>
<name>A0ABV8FWP0_9ACTN</name>
<reference evidence="3" key="1">
    <citation type="journal article" date="2019" name="Int. J. Syst. Evol. Microbiol.">
        <title>The Global Catalogue of Microorganisms (GCM) 10K type strain sequencing project: providing services to taxonomists for standard genome sequencing and annotation.</title>
        <authorList>
            <consortium name="The Broad Institute Genomics Platform"/>
            <consortium name="The Broad Institute Genome Sequencing Center for Infectious Disease"/>
            <person name="Wu L."/>
            <person name="Ma J."/>
        </authorList>
    </citation>
    <scope>NUCLEOTIDE SEQUENCE [LARGE SCALE GENOMIC DNA]</scope>
    <source>
        <strain evidence="3">TBRC 1276</strain>
    </source>
</reference>
<evidence type="ECO:0000256" key="1">
    <source>
        <dbReference type="SAM" id="MobiDB-lite"/>
    </source>
</evidence>
<organism evidence="2 3">
    <name type="scientific">Nonomuraea purpurea</name>
    <dbReference type="NCBI Taxonomy" id="1849276"/>
    <lineage>
        <taxon>Bacteria</taxon>
        <taxon>Bacillati</taxon>
        <taxon>Actinomycetota</taxon>
        <taxon>Actinomycetes</taxon>
        <taxon>Streptosporangiales</taxon>
        <taxon>Streptosporangiaceae</taxon>
        <taxon>Nonomuraea</taxon>
    </lineage>
</organism>
<comment type="caution">
    <text evidence="2">The sequence shown here is derived from an EMBL/GenBank/DDBJ whole genome shotgun (WGS) entry which is preliminary data.</text>
</comment>
<dbReference type="Proteomes" id="UP001595851">
    <property type="component" value="Unassembled WGS sequence"/>
</dbReference>
<keyword evidence="3" id="KW-1185">Reference proteome</keyword>
<proteinExistence type="predicted"/>
<dbReference type="EMBL" id="JBHSBI010000001">
    <property type="protein sequence ID" value="MFC4006170.1"/>
    <property type="molecule type" value="Genomic_DNA"/>
</dbReference>
<accession>A0ABV8FWP0</accession>
<evidence type="ECO:0000313" key="3">
    <source>
        <dbReference type="Proteomes" id="UP001595851"/>
    </source>
</evidence>
<feature type="region of interest" description="Disordered" evidence="1">
    <location>
        <begin position="1"/>
        <end position="21"/>
    </location>
</feature>
<dbReference type="RefSeq" id="WP_379526326.1">
    <property type="nucleotide sequence ID" value="NZ_JBHSBI010000001.1"/>
</dbReference>
<sequence>MTDLYDGGLAEEYHGPHPKPPKEGCAAIDWSASVARTCAIRVRTHTCDCSPTVYELCVAGGLGHIRRTERTAKGNRVSESPWLRDAEAKRLWNVLLEGGAW</sequence>
<gene>
    <name evidence="2" type="ORF">ACFOY2_02980</name>
</gene>
<evidence type="ECO:0000313" key="2">
    <source>
        <dbReference type="EMBL" id="MFC4006170.1"/>
    </source>
</evidence>